<keyword evidence="5" id="KW-1185">Reference proteome</keyword>
<keyword evidence="2" id="KW-0732">Signal</keyword>
<sequence length="276" mass="29689">MNRLQGVKNVQGVQIAHGAAHPPPRAGWLGLGCATLALMVLSGCATGPDANPQDPLEPLNRQVQQFNDAVDRTIARPIAVAYRDTVPSPLRTGVNNFFNNLRDVWSFVNASLQARPQEAVENFTRVKINTFFGFGGVLDIATEAGVERTPLDFGHTLGRWGVPPGPYLVLPLMGPSTLRDAVGQVVGQNADPIGTVEPSADRGALTVLRLTDNRADLLPATDMVDRIALDRYSFIRDAFLQRRAAQIRTDEFPDEEESAPEAAPAPAPAPTSVPAQ</sequence>
<evidence type="ECO:0000256" key="2">
    <source>
        <dbReference type="ARBA" id="ARBA00022729"/>
    </source>
</evidence>
<dbReference type="Pfam" id="PF04333">
    <property type="entry name" value="MlaA"/>
    <property type="match status" value="1"/>
</dbReference>
<evidence type="ECO:0000313" key="4">
    <source>
        <dbReference type="EMBL" id="BAO84099.1"/>
    </source>
</evidence>
<dbReference type="GO" id="GO:0120010">
    <property type="term" value="P:intermembrane phospholipid transfer"/>
    <property type="evidence" value="ECO:0007669"/>
    <property type="project" value="TreeGrafter"/>
</dbReference>
<comment type="similarity">
    <text evidence="1">Belongs to the MlaA family.</text>
</comment>
<dbReference type="HOGENOM" id="CLU_059326_1_1_4"/>
<dbReference type="Proteomes" id="UP000066014">
    <property type="component" value="Chromosome"/>
</dbReference>
<name>A0A060NYY1_9BURK</name>
<proteinExistence type="inferred from homology"/>
<dbReference type="AlphaFoldDB" id="A0A060NYY1"/>
<dbReference type="RefSeq" id="WP_082027341.1">
    <property type="nucleotide sequence ID" value="NZ_AP014569.1"/>
</dbReference>
<dbReference type="PANTHER" id="PTHR30035">
    <property type="entry name" value="LIPOPROTEIN VACJ-RELATED"/>
    <property type="match status" value="1"/>
</dbReference>
<reference evidence="4 5" key="1">
    <citation type="journal article" date="2014" name="Nat. Commun.">
        <title>Physiological and genomic features of highly alkaliphilic hydrogen-utilizing Betaproteobacteria from a continental serpentinizing site.</title>
        <authorList>
            <person name="Suzuki S."/>
            <person name="Kuenen J.G."/>
            <person name="Schipper K."/>
            <person name="van der Velde S."/>
            <person name="Ishii S."/>
            <person name="Wu A."/>
            <person name="Sorokin D.Y."/>
            <person name="Tenney A."/>
            <person name="Meng X.Y."/>
            <person name="Morrill P.L."/>
            <person name="Kamagata Y."/>
            <person name="Muyzer G."/>
            <person name="Nealson K.H."/>
        </authorList>
    </citation>
    <scope>NUCLEOTIDE SEQUENCE [LARGE SCALE GENOMIC DNA]</scope>
    <source>
        <strain evidence="4 5">B1</strain>
    </source>
</reference>
<protein>
    <submittedName>
        <fullName evidence="4">Surface lipoprotein</fullName>
    </submittedName>
</protein>
<accession>A0A060NYY1</accession>
<dbReference type="PRINTS" id="PR01805">
    <property type="entry name" value="VACJLIPOPROT"/>
</dbReference>
<gene>
    <name evidence="4" type="ORF">SMCB_1871</name>
</gene>
<dbReference type="EMBL" id="AP014569">
    <property type="protein sequence ID" value="BAO84099.1"/>
    <property type="molecule type" value="Genomic_DNA"/>
</dbReference>
<dbReference type="InterPro" id="IPR007428">
    <property type="entry name" value="MlaA"/>
</dbReference>
<evidence type="ECO:0000256" key="1">
    <source>
        <dbReference type="ARBA" id="ARBA00010634"/>
    </source>
</evidence>
<evidence type="ECO:0000313" key="5">
    <source>
        <dbReference type="Proteomes" id="UP000066014"/>
    </source>
</evidence>
<keyword evidence="4" id="KW-0449">Lipoprotein</keyword>
<feature type="compositionally biased region" description="Pro residues" evidence="3">
    <location>
        <begin position="263"/>
        <end position="276"/>
    </location>
</feature>
<dbReference type="OrthoDB" id="9785326at2"/>
<dbReference type="PANTHER" id="PTHR30035:SF3">
    <property type="entry name" value="INTERMEMBRANE PHOSPHOLIPID TRANSPORT SYSTEM LIPOPROTEIN MLAA"/>
    <property type="match status" value="1"/>
</dbReference>
<dbReference type="GO" id="GO:0016020">
    <property type="term" value="C:membrane"/>
    <property type="evidence" value="ECO:0007669"/>
    <property type="project" value="InterPro"/>
</dbReference>
<feature type="region of interest" description="Disordered" evidence="3">
    <location>
        <begin position="248"/>
        <end position="276"/>
    </location>
</feature>
<evidence type="ECO:0000256" key="3">
    <source>
        <dbReference type="SAM" id="MobiDB-lite"/>
    </source>
</evidence>
<dbReference type="KEGG" id="cbab:SMCB_1871"/>
<dbReference type="STRING" id="1458426.SMCB_1871"/>
<organism evidence="4 5">
    <name type="scientific">Serpentinimonas maccroryi</name>
    <dbReference type="NCBI Taxonomy" id="1458426"/>
    <lineage>
        <taxon>Bacteria</taxon>
        <taxon>Pseudomonadati</taxon>
        <taxon>Pseudomonadota</taxon>
        <taxon>Betaproteobacteria</taxon>
        <taxon>Burkholderiales</taxon>
        <taxon>Comamonadaceae</taxon>
        <taxon>Serpentinimonas</taxon>
    </lineage>
</organism>